<keyword evidence="2" id="KW-0732">Signal</keyword>
<dbReference type="AlphaFoldDB" id="A0A812QKC4"/>
<name>A0A812QKC4_SYMPI</name>
<dbReference type="OrthoDB" id="424123at2759"/>
<sequence>MAMDFFLFFVSSLGVIFASLLRQSCDIPLWWFLALVGLVASISAVLYAKMAWTEHGSDRPWGVLVFP</sequence>
<feature type="signal peptide" evidence="2">
    <location>
        <begin position="1"/>
        <end position="18"/>
    </location>
</feature>
<keyword evidence="1" id="KW-1133">Transmembrane helix</keyword>
<dbReference type="Proteomes" id="UP000649617">
    <property type="component" value="Unassembled WGS sequence"/>
</dbReference>
<evidence type="ECO:0000256" key="2">
    <source>
        <dbReference type="SAM" id="SignalP"/>
    </source>
</evidence>
<reference evidence="3" key="1">
    <citation type="submission" date="2021-02" db="EMBL/GenBank/DDBJ databases">
        <authorList>
            <person name="Dougan E. K."/>
            <person name="Rhodes N."/>
            <person name="Thang M."/>
            <person name="Chan C."/>
        </authorList>
    </citation>
    <scope>NUCLEOTIDE SEQUENCE</scope>
</reference>
<proteinExistence type="predicted"/>
<organism evidence="3 4">
    <name type="scientific">Symbiodinium pilosum</name>
    <name type="common">Dinoflagellate</name>
    <dbReference type="NCBI Taxonomy" id="2952"/>
    <lineage>
        <taxon>Eukaryota</taxon>
        <taxon>Sar</taxon>
        <taxon>Alveolata</taxon>
        <taxon>Dinophyceae</taxon>
        <taxon>Suessiales</taxon>
        <taxon>Symbiodiniaceae</taxon>
        <taxon>Symbiodinium</taxon>
    </lineage>
</organism>
<feature type="transmembrane region" description="Helical" evidence="1">
    <location>
        <begin position="28"/>
        <end position="48"/>
    </location>
</feature>
<protein>
    <submittedName>
        <fullName evidence="3">Uncharacterized protein</fullName>
    </submittedName>
</protein>
<keyword evidence="1" id="KW-0472">Membrane</keyword>
<feature type="chain" id="PRO_5032883240" evidence="2">
    <location>
        <begin position="19"/>
        <end position="67"/>
    </location>
</feature>
<accession>A0A812QKC4</accession>
<gene>
    <name evidence="3" type="ORF">SPIL2461_LOCUS9590</name>
</gene>
<keyword evidence="1" id="KW-0812">Transmembrane</keyword>
<comment type="caution">
    <text evidence="3">The sequence shown here is derived from an EMBL/GenBank/DDBJ whole genome shotgun (WGS) entry which is preliminary data.</text>
</comment>
<keyword evidence="4" id="KW-1185">Reference proteome</keyword>
<evidence type="ECO:0000313" key="4">
    <source>
        <dbReference type="Proteomes" id="UP000649617"/>
    </source>
</evidence>
<evidence type="ECO:0000256" key="1">
    <source>
        <dbReference type="SAM" id="Phobius"/>
    </source>
</evidence>
<dbReference type="EMBL" id="CAJNIZ010016892">
    <property type="protein sequence ID" value="CAE7391143.1"/>
    <property type="molecule type" value="Genomic_DNA"/>
</dbReference>
<evidence type="ECO:0000313" key="3">
    <source>
        <dbReference type="EMBL" id="CAE7391143.1"/>
    </source>
</evidence>